<dbReference type="InterPro" id="IPR036291">
    <property type="entry name" value="NAD(P)-bd_dom_sf"/>
</dbReference>
<evidence type="ECO:0000256" key="10">
    <source>
        <dbReference type="SAM" id="MobiDB-lite"/>
    </source>
</evidence>
<dbReference type="Gene3D" id="3.40.630.30">
    <property type="match status" value="1"/>
</dbReference>
<feature type="region of interest" description="Disordered" evidence="10">
    <location>
        <begin position="4721"/>
        <end position="4745"/>
    </location>
</feature>
<dbReference type="InterPro" id="IPR049551">
    <property type="entry name" value="PKS_DH_C"/>
</dbReference>
<feature type="region of interest" description="Disordered" evidence="10">
    <location>
        <begin position="6522"/>
        <end position="6574"/>
    </location>
</feature>
<feature type="domain" description="PKS/mFAS DH" evidence="14">
    <location>
        <begin position="4435"/>
        <end position="4715"/>
    </location>
</feature>
<dbReference type="InterPro" id="IPR018201">
    <property type="entry name" value="Ketoacyl_synth_AS"/>
</dbReference>
<feature type="domain" description="Carrier" evidence="11">
    <location>
        <begin position="4874"/>
        <end position="4951"/>
    </location>
</feature>
<dbReference type="InterPro" id="IPR014031">
    <property type="entry name" value="Ketoacyl_synth_C"/>
</dbReference>
<keyword evidence="7" id="KW-0677">Repeat</keyword>
<dbReference type="InterPro" id="IPR036736">
    <property type="entry name" value="ACP-like_sf"/>
</dbReference>
<dbReference type="GO" id="GO:0005737">
    <property type="term" value="C:cytoplasm"/>
    <property type="evidence" value="ECO:0007669"/>
    <property type="project" value="UniProtKB-SubCell"/>
</dbReference>
<dbReference type="InterPro" id="IPR057326">
    <property type="entry name" value="KR_dom"/>
</dbReference>
<dbReference type="SUPFAM" id="SSF47336">
    <property type="entry name" value="ACP-like"/>
    <property type="match status" value="7"/>
</dbReference>
<feature type="domain" description="Ketosynthase family 3 (KS3)" evidence="13">
    <location>
        <begin position="6576"/>
        <end position="7014"/>
    </location>
</feature>
<reference evidence="15" key="1">
    <citation type="submission" date="2021-03" db="EMBL/GenBank/DDBJ databases">
        <authorList>
            <person name="Wang G."/>
        </authorList>
    </citation>
    <scope>NUCLEOTIDE SEQUENCE</scope>
    <source>
        <strain evidence="15">KCTC 12899</strain>
    </source>
</reference>
<feature type="domain" description="Carrier" evidence="11">
    <location>
        <begin position="4758"/>
        <end position="4832"/>
    </location>
</feature>
<dbReference type="GO" id="GO:0006633">
    <property type="term" value="P:fatty acid biosynthetic process"/>
    <property type="evidence" value="ECO:0007669"/>
    <property type="project" value="InterPro"/>
</dbReference>
<dbReference type="Pfam" id="PF21089">
    <property type="entry name" value="PKS_DH_N"/>
    <property type="match status" value="4"/>
</dbReference>
<dbReference type="PROSITE" id="PS52019">
    <property type="entry name" value="PKS_MFAS_DH"/>
    <property type="match status" value="4"/>
</dbReference>
<feature type="active site" description="Proton donor; for dehydratase activity" evidence="9">
    <location>
        <position position="3123"/>
    </location>
</feature>
<dbReference type="FunFam" id="3.40.47.10:FF:000019">
    <property type="entry name" value="Polyketide synthase type I"/>
    <property type="match status" value="3"/>
</dbReference>
<keyword evidence="5" id="KW-0597">Phosphoprotein</keyword>
<evidence type="ECO:0000313" key="16">
    <source>
        <dbReference type="Proteomes" id="UP000664417"/>
    </source>
</evidence>
<feature type="active site" description="Proton acceptor; for dehydratase activity" evidence="9">
    <location>
        <position position="5645"/>
    </location>
</feature>
<feature type="active site" description="Proton donor; for dehydratase activity" evidence="9">
    <location>
        <position position="1631"/>
    </location>
</feature>
<feature type="compositionally biased region" description="Low complexity" evidence="10">
    <location>
        <begin position="5728"/>
        <end position="5744"/>
    </location>
</feature>
<feature type="domain" description="Carrier" evidence="11">
    <location>
        <begin position="3800"/>
        <end position="3877"/>
    </location>
</feature>
<dbReference type="PROSITE" id="PS00012">
    <property type="entry name" value="PHOSPHOPANTETHEINE"/>
    <property type="match status" value="3"/>
</dbReference>
<gene>
    <name evidence="15" type="ORF">J3U88_26420</name>
</gene>
<organism evidence="15 16">
    <name type="scientific">Acanthopleuribacter pedis</name>
    <dbReference type="NCBI Taxonomy" id="442870"/>
    <lineage>
        <taxon>Bacteria</taxon>
        <taxon>Pseudomonadati</taxon>
        <taxon>Acidobacteriota</taxon>
        <taxon>Holophagae</taxon>
        <taxon>Acanthopleuribacterales</taxon>
        <taxon>Acanthopleuribacteraceae</taxon>
        <taxon>Acanthopleuribacter</taxon>
    </lineage>
</organism>
<dbReference type="GO" id="GO:0031177">
    <property type="term" value="F:phosphopantetheine binding"/>
    <property type="evidence" value="ECO:0007669"/>
    <property type="project" value="InterPro"/>
</dbReference>
<feature type="domain" description="Carrier" evidence="11">
    <location>
        <begin position="6433"/>
        <end position="6510"/>
    </location>
</feature>
<feature type="region of interest" description="C-terminal hotdog fold" evidence="9">
    <location>
        <begin position="1570"/>
        <end position="1715"/>
    </location>
</feature>
<dbReference type="SMART" id="SM00823">
    <property type="entry name" value="PKS_PP"/>
    <property type="match status" value="7"/>
</dbReference>
<dbReference type="InterPro" id="IPR014030">
    <property type="entry name" value="Ketoacyl_synth_N"/>
</dbReference>
<dbReference type="Proteomes" id="UP000664417">
    <property type="component" value="Unassembled WGS sequence"/>
</dbReference>
<feature type="region of interest" description="N-terminal hotdog fold" evidence="9">
    <location>
        <begin position="4435"/>
        <end position="4554"/>
    </location>
</feature>
<feature type="compositionally biased region" description="Low complexity" evidence="10">
    <location>
        <begin position="4968"/>
        <end position="4985"/>
    </location>
</feature>
<dbReference type="SUPFAM" id="SSF55729">
    <property type="entry name" value="Acyl-CoA N-acyltransferases (Nat)"/>
    <property type="match status" value="1"/>
</dbReference>
<evidence type="ECO:0000256" key="1">
    <source>
        <dbReference type="ARBA" id="ARBA00004496"/>
    </source>
</evidence>
<feature type="active site" description="Proton acceptor; for dehydratase activity" evidence="9">
    <location>
        <position position="2963"/>
    </location>
</feature>
<dbReference type="Pfam" id="PF23589">
    <property type="entry name" value="WHD_AprA"/>
    <property type="match status" value="1"/>
</dbReference>
<feature type="domain" description="Ketosynthase family 3 (KS3)" evidence="13">
    <location>
        <begin position="823"/>
        <end position="1250"/>
    </location>
</feature>
<dbReference type="PROSITE" id="PS52004">
    <property type="entry name" value="KS3_2"/>
    <property type="match status" value="5"/>
</dbReference>
<protein>
    <submittedName>
        <fullName evidence="15">SDR family NAD(P)-dependent oxidoreductase</fullName>
    </submittedName>
</protein>
<dbReference type="GO" id="GO:0004315">
    <property type="term" value="F:3-oxoacyl-[acyl-carrier-protein] synthase activity"/>
    <property type="evidence" value="ECO:0007669"/>
    <property type="project" value="InterPro"/>
</dbReference>
<dbReference type="InterPro" id="IPR036390">
    <property type="entry name" value="WH_DNA-bd_sf"/>
</dbReference>
<evidence type="ECO:0000256" key="4">
    <source>
        <dbReference type="ARBA" id="ARBA00022490"/>
    </source>
</evidence>
<keyword evidence="4" id="KW-0963">Cytoplasm</keyword>
<feature type="region of interest" description="C-terminal hotdog fold" evidence="9">
    <location>
        <begin position="5758"/>
        <end position="5913"/>
    </location>
</feature>
<dbReference type="InterPro" id="IPR050091">
    <property type="entry name" value="PKS_NRPS_Biosynth_Enz"/>
</dbReference>
<dbReference type="EMBL" id="JAFREP010000030">
    <property type="protein sequence ID" value="MBO1322039.1"/>
    <property type="molecule type" value="Genomic_DNA"/>
</dbReference>
<evidence type="ECO:0000256" key="6">
    <source>
        <dbReference type="ARBA" id="ARBA00022679"/>
    </source>
</evidence>
<evidence type="ECO:0000256" key="5">
    <source>
        <dbReference type="ARBA" id="ARBA00022553"/>
    </source>
</evidence>
<proteinExistence type="predicted"/>
<feature type="active site" description="Proton donor; for dehydratase activity" evidence="9">
    <location>
        <position position="4629"/>
    </location>
</feature>
<comment type="function">
    <text evidence="8">Involved in production of the polyketide antibiotic thailandamide.</text>
</comment>
<dbReference type="PANTHER" id="PTHR43775">
    <property type="entry name" value="FATTY ACID SYNTHASE"/>
    <property type="match status" value="1"/>
</dbReference>
<dbReference type="PROSITE" id="PS50075">
    <property type="entry name" value="CARRIER"/>
    <property type="match status" value="7"/>
</dbReference>
<dbReference type="Pfam" id="PF23525">
    <property type="entry name" value="Methyltransf_36"/>
    <property type="match status" value="1"/>
</dbReference>
<feature type="domain" description="Ketosynthase family 3 (KS3)" evidence="13">
    <location>
        <begin position="5012"/>
        <end position="5435"/>
    </location>
</feature>
<dbReference type="Pfam" id="PF22336">
    <property type="entry name" value="RhiE-like_linker"/>
    <property type="match status" value="4"/>
</dbReference>
<feature type="region of interest" description="N-terminal hotdog fold" evidence="9">
    <location>
        <begin position="1435"/>
        <end position="1555"/>
    </location>
</feature>
<keyword evidence="3" id="KW-0596">Phosphopantetheine</keyword>
<dbReference type="Pfam" id="PF14765">
    <property type="entry name" value="PS-DH"/>
    <property type="match status" value="4"/>
</dbReference>
<evidence type="ECO:0000256" key="7">
    <source>
        <dbReference type="ARBA" id="ARBA00022737"/>
    </source>
</evidence>
<feature type="domain" description="Ketosynthase family 3 (KS3)" evidence="13">
    <location>
        <begin position="2312"/>
        <end position="2740"/>
    </location>
</feature>
<dbReference type="Gene3D" id="3.40.47.10">
    <property type="match status" value="5"/>
</dbReference>
<dbReference type="Gene3D" id="1.10.1240.100">
    <property type="match status" value="4"/>
</dbReference>
<feature type="domain" description="N-acetyltransferase" evidence="12">
    <location>
        <begin position="472"/>
        <end position="667"/>
    </location>
</feature>
<feature type="compositionally biased region" description="Low complexity" evidence="10">
    <location>
        <begin position="4733"/>
        <end position="4745"/>
    </location>
</feature>
<feature type="region of interest" description="C-terminal hotdog fold" evidence="9">
    <location>
        <begin position="4569"/>
        <end position="4715"/>
    </location>
</feature>
<dbReference type="SUPFAM" id="SSF51735">
    <property type="entry name" value="NAD(P)-binding Rossmann-fold domains"/>
    <property type="match status" value="5"/>
</dbReference>
<dbReference type="Pfam" id="PF08659">
    <property type="entry name" value="KR"/>
    <property type="match status" value="3"/>
</dbReference>
<comment type="pathway">
    <text evidence="2">Antibiotic biosynthesis.</text>
</comment>
<comment type="subcellular location">
    <subcellularLocation>
        <location evidence="1">Cytoplasm</location>
    </subcellularLocation>
</comment>
<name>A0A8J7QDX1_9BACT</name>
<dbReference type="RefSeq" id="WP_207862009.1">
    <property type="nucleotide sequence ID" value="NZ_JAFREP010000030.1"/>
</dbReference>
<evidence type="ECO:0000256" key="8">
    <source>
        <dbReference type="ARBA" id="ARBA00054155"/>
    </source>
</evidence>
<dbReference type="InterPro" id="IPR016039">
    <property type="entry name" value="Thiolase-like"/>
</dbReference>
<feature type="region of interest" description="Disordered" evidence="10">
    <location>
        <begin position="6408"/>
        <end position="6429"/>
    </location>
</feature>
<dbReference type="InterPro" id="IPR006162">
    <property type="entry name" value="Ppantetheine_attach_site"/>
</dbReference>
<evidence type="ECO:0000256" key="3">
    <source>
        <dbReference type="ARBA" id="ARBA00022450"/>
    </source>
</evidence>
<feature type="region of interest" description="C-terminal hotdog fold" evidence="9">
    <location>
        <begin position="3065"/>
        <end position="3209"/>
    </location>
</feature>
<feature type="active site" description="Proton acceptor; for dehydratase activity" evidence="9">
    <location>
        <position position="1464"/>
    </location>
</feature>
<feature type="domain" description="PKS/mFAS DH" evidence="14">
    <location>
        <begin position="1435"/>
        <end position="1715"/>
    </location>
</feature>
<dbReference type="CDD" id="cd00833">
    <property type="entry name" value="PKS"/>
    <property type="match status" value="5"/>
</dbReference>
<feature type="domain" description="PKS/mFAS DH" evidence="14">
    <location>
        <begin position="2934"/>
        <end position="3209"/>
    </location>
</feature>
<feature type="domain" description="Ketosynthase family 3 (KS3)" evidence="13">
    <location>
        <begin position="3977"/>
        <end position="4402"/>
    </location>
</feature>
<dbReference type="InterPro" id="IPR042104">
    <property type="entry name" value="PKS_dehydratase_sf"/>
</dbReference>
<evidence type="ECO:0000256" key="9">
    <source>
        <dbReference type="PROSITE-ProRule" id="PRU01363"/>
    </source>
</evidence>
<feature type="region of interest" description="Disordered" evidence="10">
    <location>
        <begin position="3760"/>
        <end position="3801"/>
    </location>
</feature>
<dbReference type="CDD" id="cd08953">
    <property type="entry name" value="KR_2_SDR_x"/>
    <property type="match status" value="3"/>
</dbReference>
<feature type="active site" description="Proton donor; for dehydratase activity" evidence="9">
    <location>
        <position position="5825"/>
    </location>
</feature>
<dbReference type="InterPro" id="IPR013968">
    <property type="entry name" value="PKS_KR"/>
</dbReference>
<dbReference type="InterPro" id="IPR054514">
    <property type="entry name" value="RhiE-like_linker"/>
</dbReference>
<dbReference type="PROSITE" id="PS00606">
    <property type="entry name" value="KS3_1"/>
    <property type="match status" value="4"/>
</dbReference>
<keyword evidence="16" id="KW-1185">Reference proteome</keyword>
<dbReference type="InterPro" id="IPR049900">
    <property type="entry name" value="PKS_mFAS_DH"/>
</dbReference>
<dbReference type="SMART" id="SM00825">
    <property type="entry name" value="PKS_KS"/>
    <property type="match status" value="5"/>
</dbReference>
<dbReference type="Pfam" id="PF00109">
    <property type="entry name" value="ketoacyl-synt"/>
    <property type="match status" value="5"/>
</dbReference>
<evidence type="ECO:0000256" key="2">
    <source>
        <dbReference type="ARBA" id="ARBA00004792"/>
    </source>
</evidence>
<feature type="active site" description="Proton acceptor; for dehydratase activity" evidence="9">
    <location>
        <position position="4465"/>
    </location>
</feature>
<dbReference type="InterPro" id="IPR020807">
    <property type="entry name" value="PKS_DH"/>
</dbReference>
<sequence length="7223" mass="782738">MNLITKYAQGTVALPIAELCTRRGIFACLKGTDGVSLTDLAAQTHANQEYLRICLETLVQSGRLVRQNNDPVYSLGPAGLPELDEALREWIDFPWTNYLTKRRGKGLLGPWLERLASVSPPSQEIEAQTEGFLLLPLLVAVAQGRLHHKKPKGKLLFGGLRKVAREEVMSLFLARGWAEGQELTAAGQDLLNAAEPFGFITAYGPLLARLDDLVFGDPAEVHAAWRDPFSADRLFTWWRSQSTDPLDPIIALFDHGPLEAQPRALLVLGGGDDALIETLVRAVRERTARGRTLTEHPLTLIAVDHRQTAPRRTNPNAAHEPVRLEADLRDPAALFAFLESEGYGDRDALLPIRAFAPDGTGAVQRGDLPTPAALETAFTDELTRWTPHLGRHGLLTWSTHGPAQRTDRPEPESHAYFFKTLLPLSGRPTLAADACLAAAARLGLQAIEPPWKSPRVTRLTRLTAIRLRPVAYQIRHARPDDIDDLVRLEEQCWAEGLRTPRETLLKRIALCPAGQLVLTSQGEIQGALFSHRIADTDRVQGMTADRILDQFQPDGPVVQLLAVNIFPAKQYLNLGDQLLEFMLQRCTLADDIEEVCGVTLFKDFGKHAANMSVDAYLRHTGEHGRIVDPILRFHERHGARIDCLVPGYRPADQVNRGNGVLVRYDLERRERDDLRFEPETAAGTEATPARTYTAVEIEQFIVETLRHMLGDEVGIDLPLMEMGLDSADMTTLAEKLTVEYRLEFETAMFFQYNTAAMIIAYLKEHLDLAEPEPRTHEAPVPPASPTPDEDRVDRRAVLRRSADRRSVAAADAPVSNDDEPVSDDAVAMIGMGCRFPGGVDNPGRLWGLLRAGKDAVHGLPPGRWQWPAGIDVFKEHQGIDQGGFLDDIACFDAAFFRISPKEAEFMDPQQRILLELCWETIEDAGYPVSSLAGSNMGVFIGASGSDYNILLERHLESIEPHFGTGTSMAVLPNRISYFFDFHGPSILIDTACSSSLVAVQKAVHSLRAGRCQAALVGGINLLCHPSNTIAFYKAGMLSKDGRCSTFDQSANGYVRGEGAGIVLLKPLARAIADGDQIYAVIKGSAINHGGQAGGLTVPNPGKQAALLKEAYRDAGIDPKTISYLEAHGTGTSLGDPIEVRGMKQAFGAPAAPSPQAPWCGLGSIKTNIGHLEAAAGVAGLIKVALCLRHRALPATIHFKKLNPQIKLEGSPFYIVDKNRDWKTLEPGKPLRAGVSSFGSGGANAHVAMEEYRGPRAQKPQFEGPYIFLLSVRRKEQLNAYANKYMDFLTDPENDALTLAEITATLMVGREQMEERLAIVVDDKQSLIDKLTRFCMGEQDIASVYRGNINRLTNGMAILKDGNLADTVVDSAMAVKDYGKVAMMWASGFTVDWARFFQLGRFRRAVLPTYPFAKDHFWLPDNQPEIERTGTKSALHPLVHENISDFNEQQFVSTFNGLEFFLYDHVILEEKILPGVAYMEMARAAAEISVKGGITHLRNLVWSDPIALGEKAREVQVTLYPESGGIGFQVYTHREDNPADRRVHGRGHVRTGGRLEPAATTDLDAVRERCRSVMSKQAFYARFLALGFAYGAGFSAVEEIRYSEGEVLARIELPEKTRAGASAYHLHPSMMDAAFQIAVRPRQGGNSKPYLPFSVDSVAIHAETPKSGYVHARQLPGPSGDNELLKFDMEILDESGRTCIAFRNFTARLLQTAESSDGILYAIRRRKPAPLPRDADETTHRPDSRNLLFTAGFSEEEGSALNSVLDHATHEPLPALDPDDLAGSTRRQFLCTFEQIVNLVYAKPESPCRLLVVVRRNPLDFVYETLLGLFKTAIQENPKIQGKVIRVDPGIPIDELGEILLAEQRDHHQVLDILYGADRERQVTVLKETEPQPREADYVPPIRPDGVYLITGGRGGLGRIFSRHLARTPNVTLILTGRSDENGEAASLLAELKGLGATARYITVDVSHAREVDAAVAKVRHTYGRLDGVIHAAGVIRDAMLIKKNVAEIEEVFAAKIDGLVNLDRAIGNEPLDFFVLFASIYGVLGNVGQADYAAGNAFMDAFAAYRNSLVASGERRGRTVAVDWPLWREGGMQVDARVERRMFRTNGMAAMRTEVGLAAFDEALASGHDQLIVLQGHLARLKASLFDRTAPVKEKPAEKPNLARVKGKAPAAPPVAGEKPLKGQLLALLKQKLAEVLKVAPTEIANDEDLRNYGLDSFTIVEYTSGLEEQFGDLSKTLLFEYASLDALADYFMADQSDRLATIFNDQPAPAEPAEAPEHLADPAVVEETRGTFQTSRFPERFAPVSPEAFGPMDIAIIGQGGRYPEAADLSEFWANLLASRNCVSEIPRERWDHSPYFHPDRNKEGGVYAKWGGFLKDIHRFDPLFFNIAPKDAVKLDPQDRLFLEIAWETFEDAGITRKALADKTVGVFAGAMWYEYQIQNARKAGPKGPRASWGNIAGIANRVSYFFDLKGPSLTVDTMCSSSLTAIHLACNALLTGDCEVALAGGVNASLDPNKYVFLAQEQFLSSQGLCTSFGAGGDGYVPAEGVGAVLLKPLHNAVADRDRILGVIKGSAVNHGGRANGYTVPNPNQQAALISSAFERSRIDPRTVSYVEAHGTGTSLGDPIEIAGLTKAFSKSNRDRGYCSIGSVKSNIGHCESASGVVALTKVLLQMEHRTLVPSLHSKTLNPNIDFSETPFRVQQEVAPWTRPRVNDREVPRIAAINSFGAGGANAHLIVEEYVAGYHDGSEQANSGPYLVPLSAKTEKRLMRIAENLHRRLATARFNLEEVAYTLQVGREAMSTRVLFIVEEQDDLIVKLKAFAAGTGRIDGCYRGEAKKGKDPLRFLSADEDMQEMIARWVTKGKLEKLAQLWVKGVDLTWHLLYGTRKPGKVALPTYPFSRKEYRYIDAAQVGHAASDEAHGATGPPPAAVQHPLVHENTSTLDVQQFSASFNGSEFFFADHRVFENRVLPGVAYLEMARAAIERSCPESVCDFRQVVWVRPIVAGEAGLQTTVRIYAGSEEDLLEFEVVSAAGVHAKGKTRIGQHPPIRPDQPSLAELESRCSQGADAPELYARLTEYGLVYGPAFQGIESIRFNQNEALARLSMPTTETAGFHLHPSIMDAALQATAGLTLLGRGSRKLALPFSVGSVSILGPTPAQGYAWARFSPGTDPSSAAPCYDIDLLDDQGQTRVQFRKFATRVFAAKNSPSSSETAKGLFYFSTRMLETEITARQPLEPTTLVFTAGIDEQAHGLLGQKTSAEVVALPAAANLSVVDRTKTLFKFVFDRIQALIAANPKHPQSVIVVVPEGEPAFVFAPLVGLFKTAALEHSRINGRLIRVPAGIDAETVARIVAGEQTTADAYRNIHYTETGARWAEHLTEIQPGRAEVAPFKPGGVYWITGGLGGLGLVIARRLARVPDVKVILSGRSALDPAKSEVLGGLRADAAAGVEIQYLAADTGSRAAMGRLLDEIRARFGKLSGVIHSAGVIRDAIITKKTHEEIDAVFAPKLDGLLVLDELTQAVPLDFLVVFASVSGVIGNRGQADYAAANAFMDAFAAWRNALKDKGERSGNCIAVDWPLWREGGMQIDAQSEKFLERRTGLAVLETNAGLEAFDRLLADPVHDHVVVAYGNRDALLEKLKVTVASPAPNEVVATETTAIEKTRQPLQEPETAVRGREALLERLTMMFSKQLGVERGELEPDTPFEEVGLDSVAMMTLLDKLETEFGKTLDPNALIEYASLDSFADYLLELGIGAGEATASPATTTWKNPARTAPVSPPPRAVAQPAEPTKPREAPVRQDSADQVRETIMDLCVEILMVERTDLSPESDFTELGLDSIGMMNMLDRLEQTYGTALAPDSFSMYPTVMDLAAHLIETGVVPVGQGVVPVGQGVVPVGQGVVPVGQGVVPVGQGVVPVGQGVVPVGPGVVPVGQTPAPKPEPVSAPVAMPVSEAIPPIRAPRRKGRAHGHESVAPVVKQRKIAVIASACRLPGSDSPEQFWENLVAARNLVSTVPADRWDAAAVYDPNLGTAGKAYTQYGGFLRDIAAFDAAYFGLSEEQALCLDPQQRLVLELAQELFDRAGYARDAIKGSRTAVIIGAKDGRYLPNNLDVMPAGAAQQMVVNTIGNMIAARVSDFFDLKGSANLIDTACSSSLVAVHEACTKIFDGHADMAVAGGVFLMVDPFWHIGFSQAKVLSTDDKSYVFDQRAKGFVIGEGAGLVLLKDYDRAVADGDRIQGVMLGSAVNNDGNTIGLTVPSMDGQKQVIEQALASSGVNPATISYLEAHGTGTLLGDPIEIKAATQVYRTFTEARRFCAVGSVKTNLGHTMTAAGVTSLIKVLLSLENQRIPATLHCEKPHPRFRFEESPFYPNLATRDWQPLDGVRRAAISSFGFGGTNCHLILEEAPPLGPTREALPPTRFKRKRFWLGGAPTAVTRAPITANPVATASPTHRLQRDFPADQPLLRDHLVLGRRVLVGMAYVALAMELLRASSKRRDGVLERALFSGALGLEPGETGQVTLAFEGQEKKRRIRATYRVSGGPEVHAAELSENSDAPAFAGRHLAIAALIEGKPARDGADFYRHPEERVYGPDLYSVRRVYDLAEGEVLGEIHLTEAIRAELDQYYLHPAVLDACHVVSAFAVSHDPVHHHWVPFMVKRIRFSGSVTAAQLAHGYCRARLVRKTADFAEIDLELFDSTGRLLVALDGFSTRKILNQERFLAGMGNASAARTEPSQTPAPAAPTTPTAPIAAPKAFKQGDLKDAARAYLQAKVGALIGLEPAKVSVTQNFMDMGVESNQMIETVSLIEKELQATLYPTLFFEYQNIDALAAFLADEHAAELQTWVGGAGAPPATVQNTASEPAPTPAAPQPLPGPRMADPAGGVKTFLKKKVANLLKTAPDAIRDDQNFMDMGIESNQMIATVSDIEREIGTELYPTLFFEYQNIGELAAFLAEEHAEAFTAYLGTAPMSPAGGADPGSAPPVNAAAARPAPTPAPQPPRVTAAPDANRSGDRPSRSRDIAVVGMSAYLPQSRNLSEFWDHLEAGRDLVTEIPADRWNQADWFSADRNAADKSYSKWGGFTKDLALFDPLFFGITPRQAKWYDPQLRRLLQSVHETLEDAGEMNLKGSRTGVFVGSCFKEYWDEVVRANIPLSDYQHLSGVMSSQSGLVSYIFDFQGGSIPLDNACASSLTALHLGCRAMQNGEIDQAIIGGINALISPLHYVYFSRIQALSPTGRCHTFDKQADGYVPAEGIVSVLIKPLENAIRDGNPIHAVIKGTAINHVGRSNNPTSPRPELQTKLLLDAWANADIHPETLGYIEAHGTGTPLGDPIEINALRKAFKQHTDRTAFCSIGSTKAHLGHLEGAAGLASLVKVILMMKHGTIPRMPNFRELNPYINLKNAPFTINTETIPWERPAGSPRRAGISSFGMTGNNAHAVVEEYVPVPRPLPPEWSGSDPSEPEPVVVPISAGSESGLRRYVARLIGFLEGTEPNFGDLVYTLQIGREPKKHRLAVVVADQRALLDGLRAFAAGRTDSRLYSGTVATAAVAEEPVTVGDAHHLAELWVSGGVIDWDARPRRQTPVRISLPPTPFDEERFWVPELTGRGRQAAASPAGGEPSLLHPLVHTNASTVRGLSFQTNLRPQAFYLKDHVVADAHVLVGVALIEMARAAGERALGTAVAEIRNAVWGWPVRVDQAPYQLWINLAPRKDGDLDFRIQSGDSAERRHFHGILHSGNSGNSGNTGAAAASAPPSQDLAAIRRRCPQAIPGSAIYNHFDAFGLHLGPAFQGVRRIEGGETEALSTIVLPEAAAGATAADENARGFAFHPVLMDCALHTIAGIDVTRFRANSHMKIPYEVGAVRFHAPIPRECYGYARYTGGRQHANPDQQTYDVSILTAEGEVVAEMVSFHPRPFDAQNLGRSVLRDQIRTTYFVPDWRETPPSKPKPNTTGSGRALVFLPDAALIETVRAEAAAAGLAAPIFVAASGGEPDGVTLFRLETPDPDGFERLFEVLEKTGNLPDYLILGDAFAPSAADPRADLARVVPMMFALYRTLCRRNLKNAIQVIATHLHNGAFPPVYQALSGLARTVNLEKGSIRSCLLGLSRFDATRDRIKAALAECGQVEPVSVLQIAGQSRRRAVLRQPASAPDGAEVLTRGGVVLITGGAGGLALRHARFLAERFAARLALCGRSPMSPEIEARLAELRALGGSAAYFPCDVADQSQVADLLARVRAAYGGINGIIHGAGLIRDRFLVSKNADEVQSVLAPKTLGTLNLDEASQTDDLDFFVTFSSVSAALGNPGQSDYAYANAFMDAFATHRQNLVAEGSRRGRSISINWPLWAEGGMRPDQRAVDAMRAQLGLHPLPTEAGLDAFHRLLRASSSGILPLYSGVLPLYGDRDKVAAVVAARYGKVDEKEAEPAAGAAPEVTPEPTAKPAGDEALSEVIQAELLQIVARILGTEQDRVDREVGMTELGFDSIALTELADGINDTFNLRLMPSVFFETPAINDLIAYLARKHGAALREHLAAQLRPEPEPEPEPEPGAESAAAEPDPPGAAPFGPFVSEPATAPSYEPSPTKPRLAEQEPIAIVGLSGRFPMAPDVATFHANLVAGRDCIREIPRERWDWRAVYGDPRVETNRTHIKWGGFMPDIDCFDPLFFGISPKEAELMDPQHRIFLETVWATIENAGYDPKSLSGSRTGLFVGVESQDYADLMAERGVGIEAYTPTGLAPSVLANRISYLLNITGPSEPIATACSSSLVALHRAVGAIRSGDCEQALAGGVNALLSPRLFIGFSKAGMLAEDGRCKTFSAKANGYVRGECSAAVLLKPLSRALADGDTVYGLIRGSAEAHGGKASSLTAPNPNIQAELIKTAWTRAGLDPRTAGYMELHGTGTELGDPAEINGLKSAFSDLYAERGAHHPLPKPTCGIGSVKSNIGHCETAAGIAGVVKVLSAMGQGILPATLHHAPLNPYIDLAGSPFYIVAEAQPWPTFTEENGAPAPHRAGISSFGFGGAYAHVVLEQYPLARRDSRPGAVLVPLSARCADSLARAATNLLAHLRHTEVALDALAYTLQVGRTPMAHRLAFVVSDHNQLVAALEAWLAGDAPNDFCWSGTVPKGSAIQVEKDLLDAATARRDLAQLAQLWTRGAQPDWGGLYGSQPPRRVPLPSYPFARNRYWMPEGNRQAVQETQAPETNDMGFYSTLIDRLLSGEIGVDEATELAGSTDPFQGTM</sequence>
<evidence type="ECO:0000259" key="12">
    <source>
        <dbReference type="PROSITE" id="PS51186"/>
    </source>
</evidence>
<dbReference type="InterPro" id="IPR049490">
    <property type="entry name" value="C883_1060-like_KR_N"/>
</dbReference>
<dbReference type="Gene3D" id="1.10.1200.10">
    <property type="entry name" value="ACP-like"/>
    <property type="match status" value="7"/>
</dbReference>
<dbReference type="SUPFAM" id="SSF46785">
    <property type="entry name" value="Winged helix' DNA-binding domain"/>
    <property type="match status" value="1"/>
</dbReference>
<feature type="domain" description="PKS/mFAS DH" evidence="14">
    <location>
        <begin position="5616"/>
        <end position="5913"/>
    </location>
</feature>
<feature type="region of interest" description="N-terminal hotdog fold" evidence="9">
    <location>
        <begin position="2934"/>
        <end position="3049"/>
    </location>
</feature>
<feature type="compositionally biased region" description="Pro residues" evidence="10">
    <location>
        <begin position="4858"/>
        <end position="4869"/>
    </location>
</feature>
<dbReference type="Pfam" id="PF00550">
    <property type="entry name" value="PP-binding"/>
    <property type="match status" value="7"/>
</dbReference>
<dbReference type="Gene3D" id="3.40.50.720">
    <property type="entry name" value="NAD(P)-binding Rossmann-like Domain"/>
    <property type="match status" value="3"/>
</dbReference>
<dbReference type="PROSITE" id="PS51186">
    <property type="entry name" value="GNAT"/>
    <property type="match status" value="1"/>
</dbReference>
<accession>A0A8J7QDX1</accession>
<evidence type="ECO:0000259" key="14">
    <source>
        <dbReference type="PROSITE" id="PS52019"/>
    </source>
</evidence>
<dbReference type="InterPro" id="IPR056393">
    <property type="entry name" value="AprA-like_MT2"/>
</dbReference>
<dbReference type="Pfam" id="PF02801">
    <property type="entry name" value="Ketoacyl-synt_C"/>
    <property type="match status" value="5"/>
</dbReference>
<comment type="caution">
    <text evidence="15">The sequence shown here is derived from an EMBL/GenBank/DDBJ whole genome shotgun (WGS) entry which is preliminary data.</text>
</comment>
<keyword evidence="6" id="KW-0808">Transferase</keyword>
<evidence type="ECO:0000259" key="13">
    <source>
        <dbReference type="PROSITE" id="PS52004"/>
    </source>
</evidence>
<dbReference type="Pfam" id="PF23526">
    <property type="entry name" value="AprA_N"/>
    <property type="match status" value="1"/>
</dbReference>
<dbReference type="Gene3D" id="3.10.129.110">
    <property type="entry name" value="Polyketide synthase dehydratase"/>
    <property type="match status" value="4"/>
</dbReference>
<feature type="compositionally biased region" description="Low complexity" evidence="10">
    <location>
        <begin position="6412"/>
        <end position="6428"/>
    </location>
</feature>
<feature type="region of interest" description="Disordered" evidence="10">
    <location>
        <begin position="4968"/>
        <end position="5012"/>
    </location>
</feature>
<feature type="region of interest" description="Disordered" evidence="10">
    <location>
        <begin position="2152"/>
        <end position="2176"/>
    </location>
</feature>
<dbReference type="InterPro" id="IPR049552">
    <property type="entry name" value="PKS_DH_N"/>
</dbReference>
<dbReference type="SUPFAM" id="SSF53901">
    <property type="entry name" value="Thiolase-like"/>
    <property type="match status" value="5"/>
</dbReference>
<dbReference type="InterPro" id="IPR020841">
    <property type="entry name" value="PKS_Beta-ketoAc_synthase_dom"/>
</dbReference>
<dbReference type="InterPro" id="IPR056394">
    <property type="entry name" value="AprA-like_N"/>
</dbReference>
<dbReference type="GO" id="GO:0004312">
    <property type="term" value="F:fatty acid synthase activity"/>
    <property type="evidence" value="ECO:0007669"/>
    <property type="project" value="TreeGrafter"/>
</dbReference>
<evidence type="ECO:0000259" key="11">
    <source>
        <dbReference type="PROSITE" id="PS50075"/>
    </source>
</evidence>
<feature type="region of interest" description="Disordered" evidence="10">
    <location>
        <begin position="5724"/>
        <end position="5745"/>
    </location>
</feature>
<dbReference type="SMART" id="SM00822">
    <property type="entry name" value="PKS_KR"/>
    <property type="match status" value="3"/>
</dbReference>
<feature type="region of interest" description="Disordered" evidence="10">
    <location>
        <begin position="4844"/>
        <end position="4870"/>
    </location>
</feature>
<feature type="domain" description="Carrier" evidence="11">
    <location>
        <begin position="2183"/>
        <end position="2256"/>
    </location>
</feature>
<dbReference type="InterPro" id="IPR056395">
    <property type="entry name" value="WH_AprA"/>
</dbReference>
<evidence type="ECO:0000313" key="15">
    <source>
        <dbReference type="EMBL" id="MBO1322039.1"/>
    </source>
</evidence>
<dbReference type="InterPro" id="IPR020806">
    <property type="entry name" value="PKS_PP-bd"/>
</dbReference>
<feature type="domain" description="Carrier" evidence="11">
    <location>
        <begin position="3678"/>
        <end position="3752"/>
    </location>
</feature>
<dbReference type="InterPro" id="IPR000182">
    <property type="entry name" value="GNAT_dom"/>
</dbReference>
<feature type="region of interest" description="Disordered" evidence="10">
    <location>
        <begin position="771"/>
        <end position="792"/>
    </location>
</feature>
<dbReference type="InterPro" id="IPR009081">
    <property type="entry name" value="PP-bd_ACP"/>
</dbReference>
<dbReference type="InterPro" id="IPR016181">
    <property type="entry name" value="Acyl_CoA_acyltransferase"/>
</dbReference>
<dbReference type="SMART" id="SM01294">
    <property type="entry name" value="PKS_PP_betabranch"/>
    <property type="match status" value="5"/>
</dbReference>
<dbReference type="SMART" id="SM00826">
    <property type="entry name" value="PKS_DH"/>
    <property type="match status" value="3"/>
</dbReference>
<feature type="compositionally biased region" description="Basic and acidic residues" evidence="10">
    <location>
        <begin position="3790"/>
        <end position="3801"/>
    </location>
</feature>
<feature type="region of interest" description="N-terminal hotdog fold" evidence="9">
    <location>
        <begin position="5616"/>
        <end position="5733"/>
    </location>
</feature>
<feature type="domain" description="Carrier" evidence="11">
    <location>
        <begin position="692"/>
        <end position="766"/>
    </location>
</feature>
<dbReference type="PANTHER" id="PTHR43775:SF37">
    <property type="entry name" value="SI:DKEY-61P9.11"/>
    <property type="match status" value="1"/>
</dbReference>
<dbReference type="Pfam" id="PF21394">
    <property type="entry name" value="Beta-ketacyl_N"/>
    <property type="match status" value="1"/>
</dbReference>